<evidence type="ECO:0000256" key="3">
    <source>
        <dbReference type="ARBA" id="ARBA00022723"/>
    </source>
</evidence>
<accession>A3M0D3</accession>
<sequence length="730" mass="82791">MANYSEKEPLLGDRNRQLAADNEISTNNCPSFSSLLSKPFQCLPQLTKQLRETYVEDDNEAIINYSDDDDPLPELPYTITPITLAPSSLSQKDKLTELRKYMKQYNIGVYLIPSEDEHQSEYTALADKRREYITGFTGSAGIAVVTLDDPVALTGEAALSTDGRYFLQAEKQLDKRYWKLLKQGLATNPTWNKFAIEKAIKNKFSKVISCDPRVLSLTIGDYFKRVRLLNYQSRFEFSPLFEVNLVDLVWKKEKPTRSLDPVYHLVLQFSGEDTNSKVSKIRETLRSEKFQSTHLVVTALDDVAWLFNLRSDNDVPFTPVFFAYAIVSLKDITLYINKTKIDNSPVETRQYLKSIKGLQIKDYDEFYEDVSKLKTTIDNPDLAIVLPNKESTTFALFDSIPQSVGKQNIKHESIIANTKIFKNKTELFNAKIAQYKDSLAFILFASWLDHQLVNKKARLSEYDAACKIYSIREKLPNFKGLSYETISSTGANAAIIHYAPTKEENAIIDAKKIYLIDSGAHYLEGTTDITRTYKFGFEGLTDRYKKFYTLVLKGHLSVAMAKFPPHSTGTGTILDAYARQPLWNEGFDFNHGTGHGVGAFGNVHEGPLSISTTAGGPTSLDLYRKGGILTDEPGFYIDGEVGFRIESELEIIECDDVVGKTRNGENFLGFGYLTKVPFCRKLIETSLLSPVEINWINEYHKSVREDFADKLLEMGDKRAYLWLVKETQPF</sequence>
<dbReference type="GO" id="GO:0046872">
    <property type="term" value="F:metal ion binding"/>
    <property type="evidence" value="ECO:0007669"/>
    <property type="project" value="UniProtKB-KW"/>
</dbReference>
<dbReference type="eggNOG" id="KOG2413">
    <property type="taxonomic scope" value="Eukaryota"/>
</dbReference>
<dbReference type="InParanoid" id="A3M0D3"/>
<dbReference type="EMBL" id="CP000502">
    <property type="protein sequence ID" value="ABN68691.2"/>
    <property type="molecule type" value="Genomic_DNA"/>
</dbReference>
<feature type="domain" description="Creatinase N-terminal" evidence="7">
    <location>
        <begin position="95"/>
        <end position="220"/>
    </location>
</feature>
<evidence type="ECO:0000313" key="9">
    <source>
        <dbReference type="EMBL" id="ABN68691.2"/>
    </source>
</evidence>
<evidence type="ECO:0000259" key="7">
    <source>
        <dbReference type="Pfam" id="PF01321"/>
    </source>
</evidence>
<dbReference type="SUPFAM" id="SSF55920">
    <property type="entry name" value="Creatinase/aminopeptidase"/>
    <property type="match status" value="1"/>
</dbReference>
<dbReference type="GO" id="GO:0005737">
    <property type="term" value="C:cytoplasm"/>
    <property type="evidence" value="ECO:0007669"/>
    <property type="project" value="UniProtKB-ARBA"/>
</dbReference>
<reference evidence="9 10" key="1">
    <citation type="journal article" date="2007" name="Nat. Biotechnol.">
        <title>Genome sequence of the lignocellulose-bioconverting and xylose-fermenting yeast Pichia stipitis.</title>
        <authorList>
            <person name="Jeffries T.W."/>
            <person name="Grigoriev I.V."/>
            <person name="Grimwood J."/>
            <person name="Laplaza J.M."/>
            <person name="Aerts A."/>
            <person name="Salamov A."/>
            <person name="Schmutz J."/>
            <person name="Lindquist E."/>
            <person name="Dehal P."/>
            <person name="Shapiro H."/>
            <person name="Jin Y.S."/>
            <person name="Passoth V."/>
            <person name="Richardson P.M."/>
        </authorList>
    </citation>
    <scope>NUCLEOTIDE SEQUENCE [LARGE SCALE GENOMIC DNA]</scope>
    <source>
        <strain evidence="10">ATCC 58785 / CBS 6054 / NBRC 10063 / NRRL Y-11545</strain>
    </source>
</reference>
<evidence type="ECO:0000256" key="1">
    <source>
        <dbReference type="ARBA" id="ARBA00001936"/>
    </source>
</evidence>
<dbReference type="KEGG" id="pic:PICST_85684"/>
<evidence type="ECO:0000256" key="5">
    <source>
        <dbReference type="ARBA" id="ARBA00023211"/>
    </source>
</evidence>
<evidence type="ECO:0000259" key="6">
    <source>
        <dbReference type="Pfam" id="PF00557"/>
    </source>
</evidence>
<evidence type="ECO:0000259" key="8">
    <source>
        <dbReference type="Pfam" id="PF16188"/>
    </source>
</evidence>
<dbReference type="OrthoDB" id="9995434at2759"/>
<dbReference type="Gene3D" id="3.40.350.10">
    <property type="entry name" value="Creatinase/prolidase N-terminal domain"/>
    <property type="match status" value="2"/>
</dbReference>
<feature type="domain" description="Peptidase M24 C-terminal" evidence="8">
    <location>
        <begin position="666"/>
        <end position="730"/>
    </location>
</feature>
<dbReference type="AlphaFoldDB" id="A3M0D3"/>
<dbReference type="RefSeq" id="XP_001386720.2">
    <property type="nucleotide sequence ID" value="XM_001386683.1"/>
</dbReference>
<dbReference type="PANTHER" id="PTHR43763:SF6">
    <property type="entry name" value="XAA-PRO AMINOPEPTIDASE 1"/>
    <property type="match status" value="1"/>
</dbReference>
<dbReference type="SUPFAM" id="SSF53092">
    <property type="entry name" value="Creatinase/prolidase N-terminal domain"/>
    <property type="match status" value="1"/>
</dbReference>
<dbReference type="GO" id="GO:0016787">
    <property type="term" value="F:hydrolase activity"/>
    <property type="evidence" value="ECO:0007669"/>
    <property type="project" value="UniProtKB-KW"/>
</dbReference>
<comment type="similarity">
    <text evidence="2">Belongs to the peptidase M24B family.</text>
</comment>
<dbReference type="HOGENOM" id="CLU_011781_2_6_1"/>
<dbReference type="STRING" id="322104.A3M0D3"/>
<dbReference type="InterPro" id="IPR036005">
    <property type="entry name" value="Creatinase/aminopeptidase-like"/>
</dbReference>
<evidence type="ECO:0000313" key="10">
    <source>
        <dbReference type="Proteomes" id="UP000002258"/>
    </source>
</evidence>
<dbReference type="Gene3D" id="3.90.230.10">
    <property type="entry name" value="Creatinase/methionine aminopeptidase superfamily"/>
    <property type="match status" value="1"/>
</dbReference>
<organism evidence="9 10">
    <name type="scientific">Scheffersomyces stipitis (strain ATCC 58785 / CBS 6054 / NBRC 10063 / NRRL Y-11545)</name>
    <name type="common">Yeast</name>
    <name type="synonym">Pichia stipitis</name>
    <dbReference type="NCBI Taxonomy" id="322104"/>
    <lineage>
        <taxon>Eukaryota</taxon>
        <taxon>Fungi</taxon>
        <taxon>Dikarya</taxon>
        <taxon>Ascomycota</taxon>
        <taxon>Saccharomycotina</taxon>
        <taxon>Pichiomycetes</taxon>
        <taxon>Debaryomycetaceae</taxon>
        <taxon>Scheffersomyces</taxon>
    </lineage>
</organism>
<keyword evidence="5" id="KW-0464">Manganese</keyword>
<dbReference type="Proteomes" id="UP000002258">
    <property type="component" value="Chromosome 8"/>
</dbReference>
<dbReference type="InterPro" id="IPR050422">
    <property type="entry name" value="X-Pro_aminopeptidase_P"/>
</dbReference>
<dbReference type="OMA" id="AMAKFPP"/>
<comment type="cofactor">
    <cofactor evidence="1">
        <name>Mn(2+)</name>
        <dbReference type="ChEBI" id="CHEBI:29035"/>
    </cofactor>
</comment>
<dbReference type="GeneID" id="4840905"/>
<name>A3M0D3_PICST</name>
<dbReference type="InterPro" id="IPR000587">
    <property type="entry name" value="Creatinase_N"/>
</dbReference>
<dbReference type="Pfam" id="PF00557">
    <property type="entry name" value="Peptidase_M24"/>
    <property type="match status" value="1"/>
</dbReference>
<dbReference type="Pfam" id="PF16188">
    <property type="entry name" value="Peptidase_M24_C"/>
    <property type="match status" value="1"/>
</dbReference>
<keyword evidence="4" id="KW-0378">Hydrolase</keyword>
<keyword evidence="3" id="KW-0479">Metal-binding</keyword>
<dbReference type="InterPro" id="IPR032416">
    <property type="entry name" value="Peptidase_M24_C"/>
</dbReference>
<evidence type="ECO:0000256" key="4">
    <source>
        <dbReference type="ARBA" id="ARBA00022801"/>
    </source>
</evidence>
<dbReference type="PANTHER" id="PTHR43763">
    <property type="entry name" value="XAA-PRO AMINOPEPTIDASE 1"/>
    <property type="match status" value="1"/>
</dbReference>
<gene>
    <name evidence="9" type="ORF">PICST_85684</name>
</gene>
<feature type="domain" description="Peptidase M24" evidence="6">
    <location>
        <begin position="456"/>
        <end position="651"/>
    </location>
</feature>
<keyword evidence="10" id="KW-1185">Reference proteome</keyword>
<dbReference type="InterPro" id="IPR000994">
    <property type="entry name" value="Pept_M24"/>
</dbReference>
<evidence type="ECO:0000256" key="2">
    <source>
        <dbReference type="ARBA" id="ARBA00008766"/>
    </source>
</evidence>
<dbReference type="Pfam" id="PF16189">
    <property type="entry name" value="Creatinase_N_2"/>
    <property type="match status" value="1"/>
</dbReference>
<protein>
    <recommendedName>
        <fullName evidence="11">Xaa-Pro aminopeptidase</fullName>
    </recommendedName>
</protein>
<dbReference type="InterPro" id="IPR029149">
    <property type="entry name" value="Creatin/AminoP/Spt16_N"/>
</dbReference>
<dbReference type="FunFam" id="3.90.230.10:FF:000004">
    <property type="entry name" value="xaa-Pro aminopeptidase 1 isoform X1"/>
    <property type="match status" value="1"/>
</dbReference>
<dbReference type="Pfam" id="PF01321">
    <property type="entry name" value="Creatinase_N"/>
    <property type="match status" value="1"/>
</dbReference>
<proteinExistence type="inferred from homology"/>
<dbReference type="FunFam" id="3.40.350.10:FF:000003">
    <property type="entry name" value="Xaa-pro aminopeptidase P"/>
    <property type="match status" value="1"/>
</dbReference>
<evidence type="ECO:0008006" key="11">
    <source>
        <dbReference type="Google" id="ProtNLM"/>
    </source>
</evidence>